<dbReference type="AlphaFoldDB" id="A0A8H6HKL3"/>
<dbReference type="EMBL" id="JACGCI010000068">
    <property type="protein sequence ID" value="KAF6748749.1"/>
    <property type="molecule type" value="Genomic_DNA"/>
</dbReference>
<sequence>MSESDASSDLTYVEEMLRSSEAPPVTIPTASAQFLHAVLMELMARLSQELENILRNLRLDVVLGGSMNSVHHAARVLLDLYRSKVLVDCTGPPVSLSETLQRLVFWFRDLLDSVAHHLGSQASTDLRIIAFALIDVHLVTVLLNNTLIAYPDTDPETLRAAYLAAHTSNATHAPAAATRLGDTMDHAFDNATANNLVTRASSYITSYTLV</sequence>
<keyword evidence="2" id="KW-1185">Reference proteome</keyword>
<name>A0A8H6HKL3_9AGAR</name>
<reference evidence="1 2" key="1">
    <citation type="submission" date="2020-07" db="EMBL/GenBank/DDBJ databases">
        <title>Comparative genomics of pyrophilous fungi reveals a link between fire events and developmental genes.</title>
        <authorList>
            <consortium name="DOE Joint Genome Institute"/>
            <person name="Steindorff A.S."/>
            <person name="Carver A."/>
            <person name="Calhoun S."/>
            <person name="Stillman K."/>
            <person name="Liu H."/>
            <person name="Lipzen A."/>
            <person name="Pangilinan J."/>
            <person name="Labutti K."/>
            <person name="Bruns T.D."/>
            <person name="Grigoriev I.V."/>
        </authorList>
    </citation>
    <scope>NUCLEOTIDE SEQUENCE [LARGE SCALE GENOMIC DNA]</scope>
    <source>
        <strain evidence="1 2">CBS 144469</strain>
    </source>
</reference>
<gene>
    <name evidence="1" type="ORF">DFP72DRAFT_853135</name>
</gene>
<accession>A0A8H6HKL3</accession>
<protein>
    <submittedName>
        <fullName evidence="1">Uncharacterized protein</fullName>
    </submittedName>
</protein>
<comment type="caution">
    <text evidence="1">The sequence shown here is derived from an EMBL/GenBank/DDBJ whole genome shotgun (WGS) entry which is preliminary data.</text>
</comment>
<proteinExistence type="predicted"/>
<dbReference type="Proteomes" id="UP000521943">
    <property type="component" value="Unassembled WGS sequence"/>
</dbReference>
<evidence type="ECO:0000313" key="2">
    <source>
        <dbReference type="Proteomes" id="UP000521943"/>
    </source>
</evidence>
<evidence type="ECO:0000313" key="1">
    <source>
        <dbReference type="EMBL" id="KAF6748749.1"/>
    </source>
</evidence>
<organism evidence="1 2">
    <name type="scientific">Ephemerocybe angulata</name>
    <dbReference type="NCBI Taxonomy" id="980116"/>
    <lineage>
        <taxon>Eukaryota</taxon>
        <taxon>Fungi</taxon>
        <taxon>Dikarya</taxon>
        <taxon>Basidiomycota</taxon>
        <taxon>Agaricomycotina</taxon>
        <taxon>Agaricomycetes</taxon>
        <taxon>Agaricomycetidae</taxon>
        <taxon>Agaricales</taxon>
        <taxon>Agaricineae</taxon>
        <taxon>Psathyrellaceae</taxon>
        <taxon>Ephemerocybe</taxon>
    </lineage>
</organism>